<dbReference type="InterPro" id="IPR011006">
    <property type="entry name" value="CheY-like_superfamily"/>
</dbReference>
<protein>
    <submittedName>
        <fullName evidence="4">Response regulator</fullName>
    </submittedName>
</protein>
<dbReference type="PROSITE" id="PS50110">
    <property type="entry name" value="RESPONSE_REGULATORY"/>
    <property type="match status" value="1"/>
</dbReference>
<evidence type="ECO:0000256" key="1">
    <source>
        <dbReference type="ARBA" id="ARBA00022553"/>
    </source>
</evidence>
<dbReference type="PANTHER" id="PTHR44591">
    <property type="entry name" value="STRESS RESPONSE REGULATOR PROTEIN 1"/>
    <property type="match status" value="1"/>
</dbReference>
<dbReference type="InterPro" id="IPR050595">
    <property type="entry name" value="Bact_response_regulator"/>
</dbReference>
<dbReference type="PANTHER" id="PTHR44591:SF3">
    <property type="entry name" value="RESPONSE REGULATORY DOMAIN-CONTAINING PROTEIN"/>
    <property type="match status" value="1"/>
</dbReference>
<evidence type="ECO:0000313" key="5">
    <source>
        <dbReference type="Proteomes" id="UP000255334"/>
    </source>
</evidence>
<accession>A0A370WYF6</accession>
<dbReference type="GO" id="GO:0000160">
    <property type="term" value="P:phosphorelay signal transduction system"/>
    <property type="evidence" value="ECO:0007669"/>
    <property type="project" value="InterPro"/>
</dbReference>
<comment type="caution">
    <text evidence="4">The sequence shown here is derived from an EMBL/GenBank/DDBJ whole genome shotgun (WGS) entry which is preliminary data.</text>
</comment>
<dbReference type="Gene3D" id="3.40.50.2300">
    <property type="match status" value="1"/>
</dbReference>
<evidence type="ECO:0000313" key="4">
    <source>
        <dbReference type="EMBL" id="RDS81015.1"/>
    </source>
</evidence>
<evidence type="ECO:0000256" key="2">
    <source>
        <dbReference type="PROSITE-ProRule" id="PRU00169"/>
    </source>
</evidence>
<feature type="domain" description="Response regulatory" evidence="3">
    <location>
        <begin position="3"/>
        <end position="116"/>
    </location>
</feature>
<sequence length="116" mass="12633">MKTVLLVEDNRDVLETTAYMLEDAGYEVVAANSSEQAMQVASVRADIGVVLTDLDLNDRMNGIEMGVAMHEDGLKCRMVVMSGSAEPPEDGMASWMTYLPKPFDKKALLAAITGYI</sequence>
<dbReference type="EMBL" id="QRBF01000008">
    <property type="protein sequence ID" value="RDS81015.1"/>
    <property type="molecule type" value="Genomic_DNA"/>
</dbReference>
<reference evidence="4 5" key="1">
    <citation type="submission" date="2018-07" db="EMBL/GenBank/DDBJ databases">
        <title>Dyella monticola sp. nov. and Dyella psychrodurans sp. nov. isolated from monsoon evergreen broad-leaved forest soil of Dinghu Mountain, China.</title>
        <authorList>
            <person name="Gao Z."/>
            <person name="Qiu L."/>
        </authorList>
    </citation>
    <scope>NUCLEOTIDE SEQUENCE [LARGE SCALE GENOMIC DNA]</scope>
    <source>
        <strain evidence="4 5">4MSK11</strain>
    </source>
</reference>
<keyword evidence="5" id="KW-1185">Reference proteome</keyword>
<dbReference type="SUPFAM" id="SSF52172">
    <property type="entry name" value="CheY-like"/>
    <property type="match status" value="1"/>
</dbReference>
<dbReference type="SMART" id="SM00448">
    <property type="entry name" value="REC"/>
    <property type="match status" value="1"/>
</dbReference>
<gene>
    <name evidence="4" type="ORF">DWU99_18360</name>
</gene>
<dbReference type="RefSeq" id="WP_115479543.1">
    <property type="nucleotide sequence ID" value="NZ_QRBF01000008.1"/>
</dbReference>
<dbReference type="Proteomes" id="UP000255334">
    <property type="component" value="Unassembled WGS sequence"/>
</dbReference>
<dbReference type="InterPro" id="IPR001789">
    <property type="entry name" value="Sig_transdc_resp-reg_receiver"/>
</dbReference>
<dbReference type="Pfam" id="PF00072">
    <property type="entry name" value="Response_reg"/>
    <property type="match status" value="1"/>
</dbReference>
<dbReference type="OrthoDB" id="9784719at2"/>
<name>A0A370WYF6_9GAMM</name>
<proteinExistence type="predicted"/>
<feature type="modified residue" description="4-aspartylphosphate" evidence="2">
    <location>
        <position position="53"/>
    </location>
</feature>
<organism evidence="4 5">
    <name type="scientific">Dyella psychrodurans</name>
    <dbReference type="NCBI Taxonomy" id="1927960"/>
    <lineage>
        <taxon>Bacteria</taxon>
        <taxon>Pseudomonadati</taxon>
        <taxon>Pseudomonadota</taxon>
        <taxon>Gammaproteobacteria</taxon>
        <taxon>Lysobacterales</taxon>
        <taxon>Rhodanobacteraceae</taxon>
        <taxon>Dyella</taxon>
    </lineage>
</organism>
<keyword evidence="1 2" id="KW-0597">Phosphoprotein</keyword>
<evidence type="ECO:0000259" key="3">
    <source>
        <dbReference type="PROSITE" id="PS50110"/>
    </source>
</evidence>
<dbReference type="AlphaFoldDB" id="A0A370WYF6"/>